<dbReference type="InterPro" id="IPR049571">
    <property type="entry name" value="NIM1K_STKc"/>
</dbReference>
<evidence type="ECO:0000256" key="9">
    <source>
        <dbReference type="ARBA" id="ARBA00022777"/>
    </source>
</evidence>
<dbReference type="GeneTree" id="ENSGT00940000165287"/>
<name>W5M6G2_LEPOC</name>
<dbReference type="GO" id="GO:0035556">
    <property type="term" value="P:intracellular signal transduction"/>
    <property type="evidence" value="ECO:0000318"/>
    <property type="project" value="GO_Central"/>
</dbReference>
<comment type="similarity">
    <text evidence="2">Belongs to the protein kinase superfamily. CAMK Ser/Thr protein kinase family.</text>
</comment>
<reference evidence="21" key="3">
    <citation type="submission" date="2025-09" db="UniProtKB">
        <authorList>
            <consortium name="Ensembl"/>
        </authorList>
    </citation>
    <scope>IDENTIFICATION</scope>
</reference>
<dbReference type="Proteomes" id="UP000018468">
    <property type="component" value="Linkage group LG19"/>
</dbReference>
<dbReference type="InterPro" id="IPR008271">
    <property type="entry name" value="Ser/Thr_kinase_AS"/>
</dbReference>
<evidence type="ECO:0000256" key="5">
    <source>
        <dbReference type="ARBA" id="ARBA00022553"/>
    </source>
</evidence>
<dbReference type="InterPro" id="IPR017441">
    <property type="entry name" value="Protein_kinase_ATP_BS"/>
</dbReference>
<evidence type="ECO:0000313" key="21">
    <source>
        <dbReference type="Ensembl" id="ENSLOCP00000003970.1"/>
    </source>
</evidence>
<dbReference type="SMART" id="SM00220">
    <property type="entry name" value="S_TKc"/>
    <property type="match status" value="1"/>
</dbReference>
<evidence type="ECO:0000256" key="14">
    <source>
        <dbReference type="ARBA" id="ARBA00069491"/>
    </source>
</evidence>
<keyword evidence="4 17" id="KW-0723">Serine/threonine-protein kinase</keyword>
<proteinExistence type="inferred from homology"/>
<protein>
    <recommendedName>
        <fullName evidence="14">Serine/threonine-protein kinase NIM1</fullName>
        <ecNumber evidence="3">2.7.11.1</ecNumber>
    </recommendedName>
    <alternativeName>
        <fullName evidence="15">NIM1 serine/threonine-protein kinase</fullName>
    </alternativeName>
</protein>
<dbReference type="PANTHER" id="PTHR24346">
    <property type="entry name" value="MAP/MICROTUBULE AFFINITY-REGULATING KINASE"/>
    <property type="match status" value="1"/>
</dbReference>
<dbReference type="Bgee" id="ENSLOCG00000003359">
    <property type="expression patterns" value="Expressed in camera-type eye and 7 other cell types or tissues"/>
</dbReference>
<dbReference type="EMBL" id="AHAT01011180">
    <property type="status" value="NOT_ANNOTATED_CDS"/>
    <property type="molecule type" value="Genomic_DNA"/>
</dbReference>
<dbReference type="HOGENOM" id="CLU_000288_63_1_1"/>
<evidence type="ECO:0000256" key="6">
    <source>
        <dbReference type="ARBA" id="ARBA00022679"/>
    </source>
</evidence>
<keyword evidence="10 16" id="KW-0067">ATP-binding</keyword>
<evidence type="ECO:0000256" key="16">
    <source>
        <dbReference type="PROSITE-ProRule" id="PRU10141"/>
    </source>
</evidence>
<dbReference type="FunFam" id="3.30.200.20:FF:000003">
    <property type="entry name" value="Non-specific serine/threonine protein kinase"/>
    <property type="match status" value="1"/>
</dbReference>
<reference evidence="21" key="2">
    <citation type="submission" date="2025-08" db="UniProtKB">
        <authorList>
            <consortium name="Ensembl"/>
        </authorList>
    </citation>
    <scope>IDENTIFICATION</scope>
</reference>
<dbReference type="Gene3D" id="1.10.510.10">
    <property type="entry name" value="Transferase(Phosphotransferase) domain 1"/>
    <property type="match status" value="1"/>
</dbReference>
<dbReference type="Pfam" id="PF00069">
    <property type="entry name" value="Pkinase"/>
    <property type="match status" value="1"/>
</dbReference>
<evidence type="ECO:0000256" key="11">
    <source>
        <dbReference type="ARBA" id="ARBA00022842"/>
    </source>
</evidence>
<feature type="compositionally biased region" description="Basic and acidic residues" evidence="18">
    <location>
        <begin position="33"/>
        <end position="47"/>
    </location>
</feature>
<evidence type="ECO:0000256" key="10">
    <source>
        <dbReference type="ARBA" id="ARBA00022840"/>
    </source>
</evidence>
<keyword evidence="8 16" id="KW-0547">Nucleotide-binding</keyword>
<keyword evidence="5" id="KW-0597">Phosphoprotein</keyword>
<feature type="transmembrane region" description="Helical" evidence="19">
    <location>
        <begin position="273"/>
        <end position="294"/>
    </location>
</feature>
<sequence>MKDPQRTGSKARDGVQPRCRDVSPLWRRAEGRWPRQLEQEEVGKEQHAVAVPPKAGPQPEAQPVRRTQLEKVVYDMSHNERVVNELVLGRRIGFYELRGEIGTGNFSHVKLGIHALTKERVAIKIMDKTKLDKKCQSLFVSEIACMERLSHPNVVRLYEVLETLKRLHLVMEYASGGELFSRISTRGRLSELESKLVFAQIVSAVQHMHDNNIIHRDLKAENVFYTTSYCIKIGDFGFSTISGPNEILNTFCGSPPYAAPELFKEKGYTGRHVDIWALGILLYFMVTASMPFYAENLGRLKRCILQGSYGIPSYVSEPCQQVIKAILRPVPADRSSIAQIMGSAWLRGIEFPQPYASFHATPSHLAEAQPLSPEEQEVKRALRDLGITEVHLQNNACGGSRSPITGIYRILLHRVQKRRSVDAVGYAAMSSEEFQPARRWARNTATERHDPSAVCILL</sequence>
<evidence type="ECO:0000256" key="18">
    <source>
        <dbReference type="SAM" id="MobiDB-lite"/>
    </source>
</evidence>
<evidence type="ECO:0000256" key="19">
    <source>
        <dbReference type="SAM" id="Phobius"/>
    </source>
</evidence>
<dbReference type="GO" id="GO:0000226">
    <property type="term" value="P:microtubule cytoskeleton organization"/>
    <property type="evidence" value="ECO:0000318"/>
    <property type="project" value="GO_Central"/>
</dbReference>
<reference evidence="22" key="1">
    <citation type="submission" date="2011-12" db="EMBL/GenBank/DDBJ databases">
        <title>The Draft Genome of Lepisosteus oculatus.</title>
        <authorList>
            <consortium name="The Broad Institute Genome Assembly &amp; Analysis Group"/>
            <consortium name="Computational R&amp;D Group"/>
            <consortium name="and Sequencing Platform"/>
            <person name="Di Palma F."/>
            <person name="Alfoldi J."/>
            <person name="Johnson J."/>
            <person name="Berlin A."/>
            <person name="Gnerre S."/>
            <person name="Jaffe D."/>
            <person name="MacCallum I."/>
            <person name="Young S."/>
            <person name="Walker B.J."/>
            <person name="Lander E.S."/>
            <person name="Lindblad-Toh K."/>
        </authorList>
    </citation>
    <scope>NUCLEOTIDE SEQUENCE [LARGE SCALE GENOMIC DNA]</scope>
</reference>
<dbReference type="PROSITE" id="PS00107">
    <property type="entry name" value="PROTEIN_KINASE_ATP"/>
    <property type="match status" value="1"/>
</dbReference>
<dbReference type="InParanoid" id="W5M6G2"/>
<evidence type="ECO:0000256" key="1">
    <source>
        <dbReference type="ARBA" id="ARBA00001946"/>
    </source>
</evidence>
<dbReference type="PROSITE" id="PS00108">
    <property type="entry name" value="PROTEIN_KINASE_ST"/>
    <property type="match status" value="1"/>
</dbReference>
<dbReference type="GO" id="GO:0046872">
    <property type="term" value="F:metal ion binding"/>
    <property type="evidence" value="ECO:0007669"/>
    <property type="project" value="UniProtKB-KW"/>
</dbReference>
<keyword evidence="9" id="KW-0418">Kinase</keyword>
<evidence type="ECO:0000313" key="22">
    <source>
        <dbReference type="Proteomes" id="UP000018468"/>
    </source>
</evidence>
<keyword evidence="6" id="KW-0808">Transferase</keyword>
<keyword evidence="7" id="KW-0479">Metal-binding</keyword>
<keyword evidence="22" id="KW-1185">Reference proteome</keyword>
<evidence type="ECO:0000256" key="7">
    <source>
        <dbReference type="ARBA" id="ARBA00022723"/>
    </source>
</evidence>
<feature type="region of interest" description="Disordered" evidence="18">
    <location>
        <begin position="1"/>
        <end position="21"/>
    </location>
</feature>
<dbReference type="Ensembl" id="ENSLOCT00000003978.1">
    <property type="protein sequence ID" value="ENSLOCP00000003970.1"/>
    <property type="gene ID" value="ENSLOCG00000003359.1"/>
</dbReference>
<evidence type="ECO:0000256" key="3">
    <source>
        <dbReference type="ARBA" id="ARBA00012513"/>
    </source>
</evidence>
<dbReference type="GO" id="GO:0005737">
    <property type="term" value="C:cytoplasm"/>
    <property type="evidence" value="ECO:0000318"/>
    <property type="project" value="GO_Central"/>
</dbReference>
<evidence type="ECO:0000256" key="13">
    <source>
        <dbReference type="ARBA" id="ARBA00048679"/>
    </source>
</evidence>
<dbReference type="GO" id="GO:0005524">
    <property type="term" value="F:ATP binding"/>
    <property type="evidence" value="ECO:0007669"/>
    <property type="project" value="UniProtKB-UniRule"/>
</dbReference>
<dbReference type="PROSITE" id="PS50011">
    <property type="entry name" value="PROTEIN_KINASE_DOM"/>
    <property type="match status" value="1"/>
</dbReference>
<comment type="catalytic activity">
    <reaction evidence="12">
        <text>L-threonyl-[protein] + ATP = O-phospho-L-threonyl-[protein] + ADP + H(+)</text>
        <dbReference type="Rhea" id="RHEA:46608"/>
        <dbReference type="Rhea" id="RHEA-COMP:11060"/>
        <dbReference type="Rhea" id="RHEA-COMP:11605"/>
        <dbReference type="ChEBI" id="CHEBI:15378"/>
        <dbReference type="ChEBI" id="CHEBI:30013"/>
        <dbReference type="ChEBI" id="CHEBI:30616"/>
        <dbReference type="ChEBI" id="CHEBI:61977"/>
        <dbReference type="ChEBI" id="CHEBI:456216"/>
        <dbReference type="EC" id="2.7.11.1"/>
    </reaction>
</comment>
<keyword evidence="11" id="KW-0460">Magnesium</keyword>
<organism evidence="21 22">
    <name type="scientific">Lepisosteus oculatus</name>
    <name type="common">Spotted gar</name>
    <dbReference type="NCBI Taxonomy" id="7918"/>
    <lineage>
        <taxon>Eukaryota</taxon>
        <taxon>Metazoa</taxon>
        <taxon>Chordata</taxon>
        <taxon>Craniata</taxon>
        <taxon>Vertebrata</taxon>
        <taxon>Euteleostomi</taxon>
        <taxon>Actinopterygii</taxon>
        <taxon>Neopterygii</taxon>
        <taxon>Holostei</taxon>
        <taxon>Semionotiformes</taxon>
        <taxon>Lepisosteidae</taxon>
        <taxon>Lepisosteus</taxon>
    </lineage>
</organism>
<dbReference type="STRING" id="7918.ENSLOCP00000003970"/>
<dbReference type="CDD" id="cd14075">
    <property type="entry name" value="STKc_NIM1"/>
    <property type="match status" value="1"/>
</dbReference>
<evidence type="ECO:0000256" key="2">
    <source>
        <dbReference type="ARBA" id="ARBA00006692"/>
    </source>
</evidence>
<evidence type="ECO:0000256" key="12">
    <source>
        <dbReference type="ARBA" id="ARBA00047899"/>
    </source>
</evidence>
<accession>W5M6G2</accession>
<dbReference type="FunFam" id="1.10.510.10:FF:000346">
    <property type="entry name" value="Serine/threonine-protein kinase NIM1"/>
    <property type="match status" value="1"/>
</dbReference>
<feature type="domain" description="Protein kinase" evidence="20">
    <location>
        <begin position="95"/>
        <end position="346"/>
    </location>
</feature>
<dbReference type="EC" id="2.7.11.1" evidence="3"/>
<evidence type="ECO:0000256" key="4">
    <source>
        <dbReference type="ARBA" id="ARBA00022527"/>
    </source>
</evidence>
<evidence type="ECO:0000259" key="20">
    <source>
        <dbReference type="PROSITE" id="PS50011"/>
    </source>
</evidence>
<dbReference type="OMA" id="NHMHELN"/>
<evidence type="ECO:0000256" key="17">
    <source>
        <dbReference type="RuleBase" id="RU000304"/>
    </source>
</evidence>
<dbReference type="PANTHER" id="PTHR24346:SF29">
    <property type="entry name" value="SERINE_THREONINE-PROTEIN KINASE NIM1-LIKE"/>
    <property type="match status" value="1"/>
</dbReference>
<evidence type="ECO:0000256" key="15">
    <source>
        <dbReference type="ARBA" id="ARBA00080118"/>
    </source>
</evidence>
<comment type="catalytic activity">
    <reaction evidence="13">
        <text>L-seryl-[protein] + ATP = O-phospho-L-seryl-[protein] + ADP + H(+)</text>
        <dbReference type="Rhea" id="RHEA:17989"/>
        <dbReference type="Rhea" id="RHEA-COMP:9863"/>
        <dbReference type="Rhea" id="RHEA-COMP:11604"/>
        <dbReference type="ChEBI" id="CHEBI:15378"/>
        <dbReference type="ChEBI" id="CHEBI:29999"/>
        <dbReference type="ChEBI" id="CHEBI:30616"/>
        <dbReference type="ChEBI" id="CHEBI:83421"/>
        <dbReference type="ChEBI" id="CHEBI:456216"/>
        <dbReference type="EC" id="2.7.11.1"/>
    </reaction>
</comment>
<keyword evidence="19" id="KW-1133">Transmembrane helix</keyword>
<dbReference type="GO" id="GO:0050321">
    <property type="term" value="F:tau-protein kinase activity"/>
    <property type="evidence" value="ECO:0000318"/>
    <property type="project" value="GO_Central"/>
</dbReference>
<keyword evidence="19" id="KW-0472">Membrane</keyword>
<dbReference type="SUPFAM" id="SSF56112">
    <property type="entry name" value="Protein kinase-like (PK-like)"/>
    <property type="match status" value="1"/>
</dbReference>
<keyword evidence="19" id="KW-0812">Transmembrane</keyword>
<dbReference type="eggNOG" id="KOG0583">
    <property type="taxonomic scope" value="Eukaryota"/>
</dbReference>
<feature type="region of interest" description="Disordered" evidence="18">
    <location>
        <begin position="33"/>
        <end position="63"/>
    </location>
</feature>
<evidence type="ECO:0000256" key="8">
    <source>
        <dbReference type="ARBA" id="ARBA00022741"/>
    </source>
</evidence>
<comment type="cofactor">
    <cofactor evidence="1">
        <name>Mg(2+)</name>
        <dbReference type="ChEBI" id="CHEBI:18420"/>
    </cofactor>
</comment>
<dbReference type="InterPro" id="IPR000719">
    <property type="entry name" value="Prot_kinase_dom"/>
</dbReference>
<dbReference type="InterPro" id="IPR011009">
    <property type="entry name" value="Kinase-like_dom_sf"/>
</dbReference>
<dbReference type="AlphaFoldDB" id="W5M6G2"/>
<feature type="binding site" evidence="16">
    <location>
        <position position="124"/>
    </location>
    <ligand>
        <name>ATP</name>
        <dbReference type="ChEBI" id="CHEBI:30616"/>
    </ligand>
</feature>